<keyword evidence="2" id="KW-0418">Kinase</keyword>
<gene>
    <name evidence="2" type="ORF">SAMN05421835_12442</name>
</gene>
<accession>A0A1I4AK86</accession>
<dbReference type="Gene3D" id="1.10.10.10">
    <property type="entry name" value="Winged helix-like DNA-binding domain superfamily/Winged helix DNA-binding domain"/>
    <property type="match status" value="1"/>
</dbReference>
<dbReference type="InterPro" id="IPR036388">
    <property type="entry name" value="WH-like_DNA-bd_sf"/>
</dbReference>
<dbReference type="PANTHER" id="PTHR18964:SF173">
    <property type="entry name" value="GLUCOKINASE"/>
    <property type="match status" value="1"/>
</dbReference>
<evidence type="ECO:0000256" key="1">
    <source>
        <dbReference type="ARBA" id="ARBA00006479"/>
    </source>
</evidence>
<organism evidence="2 3">
    <name type="scientific">Amycolatopsis sacchari</name>
    <dbReference type="NCBI Taxonomy" id="115433"/>
    <lineage>
        <taxon>Bacteria</taxon>
        <taxon>Bacillati</taxon>
        <taxon>Actinomycetota</taxon>
        <taxon>Actinomycetes</taxon>
        <taxon>Pseudonocardiales</taxon>
        <taxon>Pseudonocardiaceae</taxon>
        <taxon>Amycolatopsis</taxon>
    </lineage>
</organism>
<dbReference type="Proteomes" id="UP000199025">
    <property type="component" value="Unassembled WGS sequence"/>
</dbReference>
<keyword evidence="3" id="KW-1185">Reference proteome</keyword>
<dbReference type="OrthoDB" id="3464494at2"/>
<comment type="similarity">
    <text evidence="1">Belongs to the ROK (NagC/XylR) family.</text>
</comment>
<protein>
    <submittedName>
        <fullName evidence="2">Sugar kinase of the NBD/HSP70 family, may contain an N-terminal HTH domain</fullName>
    </submittedName>
</protein>
<dbReference type="GO" id="GO:0016301">
    <property type="term" value="F:kinase activity"/>
    <property type="evidence" value="ECO:0007669"/>
    <property type="project" value="UniProtKB-KW"/>
</dbReference>
<evidence type="ECO:0000313" key="2">
    <source>
        <dbReference type="EMBL" id="SFK56387.1"/>
    </source>
</evidence>
<dbReference type="STRING" id="115433.SAMN05421835_12442"/>
<dbReference type="SUPFAM" id="SSF46785">
    <property type="entry name" value="Winged helix' DNA-binding domain"/>
    <property type="match status" value="1"/>
</dbReference>
<dbReference type="InterPro" id="IPR043129">
    <property type="entry name" value="ATPase_NBD"/>
</dbReference>
<proteinExistence type="inferred from homology"/>
<keyword evidence="2" id="KW-0808">Transferase</keyword>
<dbReference type="Pfam" id="PF00480">
    <property type="entry name" value="ROK"/>
    <property type="match status" value="1"/>
</dbReference>
<dbReference type="Gene3D" id="3.30.420.40">
    <property type="match status" value="2"/>
</dbReference>
<dbReference type="InterPro" id="IPR000600">
    <property type="entry name" value="ROK"/>
</dbReference>
<reference evidence="2 3" key="1">
    <citation type="submission" date="2016-10" db="EMBL/GenBank/DDBJ databases">
        <authorList>
            <person name="de Groot N.N."/>
        </authorList>
    </citation>
    <scope>NUCLEOTIDE SEQUENCE [LARGE SCALE GENOMIC DNA]</scope>
    <source>
        <strain evidence="2 3">DSM 44468</strain>
    </source>
</reference>
<dbReference type="EMBL" id="FORP01000024">
    <property type="protein sequence ID" value="SFK56387.1"/>
    <property type="molecule type" value="Genomic_DNA"/>
</dbReference>
<dbReference type="Pfam" id="PF13412">
    <property type="entry name" value="HTH_24"/>
    <property type="match status" value="1"/>
</dbReference>
<dbReference type="SUPFAM" id="SSF53067">
    <property type="entry name" value="Actin-like ATPase domain"/>
    <property type="match status" value="1"/>
</dbReference>
<sequence>MGRRQDTSGWGGNGRSGSVARVLEALRSDGPSSQAALARRTRLSPATINNIVKQLRAEGAAEIRPVNGRESVVSLVSSRGVVVSVQVNVTSLHAALFDFVHRARYDVTIPFSPGHEGGSPARVIEVVRSLVAEAGLETGDLTGVAVGMQAPIARPTGVVTSWARLQLPRWKDVVVADHLGAELGVPVVADNDANLAALAEWTWGAGQGTDTFLYVLSSEQVGGGLVLGGRIHRGGDGLAGEIGHAVLEPGGPVCFCGNRGCLTTFVAERPILATLEAAAGARASSLADVIAAARGGDPACARVLFEAGRHLGRAFANAAKLVAPSVIAVGGLLGEAGELVFDGLNSSVEISNLRTVAPTLSVQLARLGADATLLGGLAAMMDHLGQGLSVLPEWAKTTSAARSFSN</sequence>
<evidence type="ECO:0000313" key="3">
    <source>
        <dbReference type="Proteomes" id="UP000199025"/>
    </source>
</evidence>
<dbReference type="InterPro" id="IPR036390">
    <property type="entry name" value="WH_DNA-bd_sf"/>
</dbReference>
<dbReference type="RefSeq" id="WP_091514194.1">
    <property type="nucleotide sequence ID" value="NZ_FORP01000024.1"/>
</dbReference>
<dbReference type="PANTHER" id="PTHR18964">
    <property type="entry name" value="ROK (REPRESSOR, ORF, KINASE) FAMILY"/>
    <property type="match status" value="1"/>
</dbReference>
<name>A0A1I4AK86_9PSEU</name>
<dbReference type="AlphaFoldDB" id="A0A1I4AK86"/>